<dbReference type="Gene3D" id="3.20.20.70">
    <property type="entry name" value="Aldolase class I"/>
    <property type="match status" value="1"/>
</dbReference>
<keyword evidence="3" id="KW-1185">Reference proteome</keyword>
<proteinExistence type="predicted"/>
<feature type="domain" description="NADH:flavin oxidoreductase/NADH oxidase N-terminal" evidence="1">
    <location>
        <begin position="4"/>
        <end position="333"/>
    </location>
</feature>
<dbReference type="InterPro" id="IPR013785">
    <property type="entry name" value="Aldolase_TIM"/>
</dbReference>
<dbReference type="EMBL" id="AMWN01000011">
    <property type="protein sequence ID" value="EXJ78577.1"/>
    <property type="molecule type" value="Genomic_DNA"/>
</dbReference>
<dbReference type="eggNOG" id="KOG0134">
    <property type="taxonomic scope" value="Eukaryota"/>
</dbReference>
<dbReference type="RefSeq" id="XP_007728025.1">
    <property type="nucleotide sequence ID" value="XM_007729835.1"/>
</dbReference>
<sequence length="365" mass="41113">MSRLFTPIQVGQCQLQHRVAMAPMTRRRAQDGFIPTDLLVDFYAQRASTPGTLLITEACAVCVRAAVWPNTPGIYTHEQIEKWKPVTKAVHDKGSYIFMQLWMTGRAARPLAVLRGAEVVSSSDIPWSEDDAVPRPLREEEILQFIQDFRQAGINAIEAGFDGVEIHGANGYLVDQFTQDVCNKRTDAWGGTIENRARFGIEVAKALADAIGADRVGFRISPWNRHHGMRMDDPIPQFTYLLQELRKLKLAYLHIIEARVAGLFDTNQTDSIDLFVDAWNNTSPVIIAGGYTPDSAKQTVDGKYVDKDVLIAFGRPFISNPDLPFRIKKGIPLTKYIRELFYEVLQPEGYTDYKFSKEFQEGVAV</sequence>
<organism evidence="2 3">
    <name type="scientific">Capronia coronata CBS 617.96</name>
    <dbReference type="NCBI Taxonomy" id="1182541"/>
    <lineage>
        <taxon>Eukaryota</taxon>
        <taxon>Fungi</taxon>
        <taxon>Dikarya</taxon>
        <taxon>Ascomycota</taxon>
        <taxon>Pezizomycotina</taxon>
        <taxon>Eurotiomycetes</taxon>
        <taxon>Chaetothyriomycetidae</taxon>
        <taxon>Chaetothyriales</taxon>
        <taxon>Herpotrichiellaceae</taxon>
        <taxon>Capronia</taxon>
    </lineage>
</organism>
<dbReference type="AlphaFoldDB" id="W9XDN1"/>
<dbReference type="FunFam" id="3.20.20.70:FF:000138">
    <property type="entry name" value="NADPH dehydrogenase 1"/>
    <property type="match status" value="1"/>
</dbReference>
<dbReference type="CDD" id="cd02933">
    <property type="entry name" value="OYE_like_FMN"/>
    <property type="match status" value="1"/>
</dbReference>
<dbReference type="OrthoDB" id="276546at2759"/>
<dbReference type="STRING" id="1182541.W9XDN1"/>
<reference evidence="2 3" key="1">
    <citation type="submission" date="2013-03" db="EMBL/GenBank/DDBJ databases">
        <title>The Genome Sequence of Capronia coronata CBS 617.96.</title>
        <authorList>
            <consortium name="The Broad Institute Genomics Platform"/>
            <person name="Cuomo C."/>
            <person name="de Hoog S."/>
            <person name="Gorbushina A."/>
            <person name="Walker B."/>
            <person name="Young S.K."/>
            <person name="Zeng Q."/>
            <person name="Gargeya S."/>
            <person name="Fitzgerald M."/>
            <person name="Haas B."/>
            <person name="Abouelleil A."/>
            <person name="Allen A.W."/>
            <person name="Alvarado L."/>
            <person name="Arachchi H.M."/>
            <person name="Berlin A.M."/>
            <person name="Chapman S.B."/>
            <person name="Gainer-Dewar J."/>
            <person name="Goldberg J."/>
            <person name="Griggs A."/>
            <person name="Gujja S."/>
            <person name="Hansen M."/>
            <person name="Howarth C."/>
            <person name="Imamovic A."/>
            <person name="Ireland A."/>
            <person name="Larimer J."/>
            <person name="McCowan C."/>
            <person name="Murphy C."/>
            <person name="Pearson M."/>
            <person name="Poon T.W."/>
            <person name="Priest M."/>
            <person name="Roberts A."/>
            <person name="Saif S."/>
            <person name="Shea T."/>
            <person name="Sisk P."/>
            <person name="Sykes S."/>
            <person name="Wortman J."/>
            <person name="Nusbaum C."/>
            <person name="Birren B."/>
        </authorList>
    </citation>
    <scope>NUCLEOTIDE SEQUENCE [LARGE SCALE GENOMIC DNA]</scope>
    <source>
        <strain evidence="2 3">CBS 617.96</strain>
    </source>
</reference>
<evidence type="ECO:0000259" key="1">
    <source>
        <dbReference type="Pfam" id="PF00724"/>
    </source>
</evidence>
<dbReference type="InterPro" id="IPR001155">
    <property type="entry name" value="OxRdtase_FMN_N"/>
</dbReference>
<evidence type="ECO:0000313" key="3">
    <source>
        <dbReference type="Proteomes" id="UP000019484"/>
    </source>
</evidence>
<dbReference type="HOGENOM" id="CLU_012153_0_0_1"/>
<dbReference type="SUPFAM" id="SSF51395">
    <property type="entry name" value="FMN-linked oxidoreductases"/>
    <property type="match status" value="1"/>
</dbReference>
<dbReference type="GeneID" id="19163824"/>
<dbReference type="Proteomes" id="UP000019484">
    <property type="component" value="Unassembled WGS sequence"/>
</dbReference>
<dbReference type="PANTHER" id="PTHR22893">
    <property type="entry name" value="NADH OXIDOREDUCTASE-RELATED"/>
    <property type="match status" value="1"/>
</dbReference>
<name>W9XDN1_9EURO</name>
<dbReference type="PANTHER" id="PTHR22893:SF91">
    <property type="entry name" value="NADPH DEHYDROGENASE 2-RELATED"/>
    <property type="match status" value="1"/>
</dbReference>
<evidence type="ECO:0000313" key="2">
    <source>
        <dbReference type="EMBL" id="EXJ78577.1"/>
    </source>
</evidence>
<protein>
    <recommendedName>
        <fullName evidence="1">NADH:flavin oxidoreductase/NADH oxidase N-terminal domain-containing protein</fullName>
    </recommendedName>
</protein>
<comment type="caution">
    <text evidence="2">The sequence shown here is derived from an EMBL/GenBank/DDBJ whole genome shotgun (WGS) entry which is preliminary data.</text>
</comment>
<accession>W9XDN1</accession>
<dbReference type="GO" id="GO:0003959">
    <property type="term" value="F:NADPH dehydrogenase activity"/>
    <property type="evidence" value="ECO:0007669"/>
    <property type="project" value="TreeGrafter"/>
</dbReference>
<dbReference type="InterPro" id="IPR045247">
    <property type="entry name" value="Oye-like"/>
</dbReference>
<dbReference type="GO" id="GO:0010181">
    <property type="term" value="F:FMN binding"/>
    <property type="evidence" value="ECO:0007669"/>
    <property type="project" value="InterPro"/>
</dbReference>
<dbReference type="Pfam" id="PF00724">
    <property type="entry name" value="Oxidored_FMN"/>
    <property type="match status" value="1"/>
</dbReference>
<gene>
    <name evidence="2" type="ORF">A1O1_08978</name>
</gene>